<evidence type="ECO:0000256" key="1">
    <source>
        <dbReference type="SAM" id="MobiDB-lite"/>
    </source>
</evidence>
<protein>
    <submittedName>
        <fullName evidence="2">Uncharacterized protein</fullName>
    </submittedName>
</protein>
<evidence type="ECO:0000313" key="2">
    <source>
        <dbReference type="EMBL" id="ROT61939.1"/>
    </source>
</evidence>
<keyword evidence="3" id="KW-1185">Reference proteome</keyword>
<feature type="compositionally biased region" description="Pro residues" evidence="1">
    <location>
        <begin position="443"/>
        <end position="460"/>
    </location>
</feature>
<feature type="compositionally biased region" description="Pro residues" evidence="1">
    <location>
        <begin position="311"/>
        <end position="328"/>
    </location>
</feature>
<evidence type="ECO:0000313" key="3">
    <source>
        <dbReference type="Proteomes" id="UP000283509"/>
    </source>
</evidence>
<organism evidence="2 3">
    <name type="scientific">Penaeus vannamei</name>
    <name type="common">Whiteleg shrimp</name>
    <name type="synonym">Litopenaeus vannamei</name>
    <dbReference type="NCBI Taxonomy" id="6689"/>
    <lineage>
        <taxon>Eukaryota</taxon>
        <taxon>Metazoa</taxon>
        <taxon>Ecdysozoa</taxon>
        <taxon>Arthropoda</taxon>
        <taxon>Crustacea</taxon>
        <taxon>Multicrustacea</taxon>
        <taxon>Malacostraca</taxon>
        <taxon>Eumalacostraca</taxon>
        <taxon>Eucarida</taxon>
        <taxon>Decapoda</taxon>
        <taxon>Dendrobranchiata</taxon>
        <taxon>Penaeoidea</taxon>
        <taxon>Penaeidae</taxon>
        <taxon>Penaeus</taxon>
    </lineage>
</organism>
<dbReference type="PRINTS" id="PR01217">
    <property type="entry name" value="PRICHEXTENSN"/>
</dbReference>
<dbReference type="AlphaFoldDB" id="A0A3R7P5Q7"/>
<feature type="region of interest" description="Disordered" evidence="1">
    <location>
        <begin position="306"/>
        <end position="358"/>
    </location>
</feature>
<accession>A0A3R7P5Q7</accession>
<feature type="compositionally biased region" description="Basic residues" evidence="1">
    <location>
        <begin position="329"/>
        <end position="338"/>
    </location>
</feature>
<feature type="compositionally biased region" description="Low complexity" evidence="1">
    <location>
        <begin position="242"/>
        <end position="263"/>
    </location>
</feature>
<dbReference type="EMBL" id="QCYY01003912">
    <property type="protein sequence ID" value="ROT61939.1"/>
    <property type="molecule type" value="Genomic_DNA"/>
</dbReference>
<feature type="region of interest" description="Disordered" evidence="1">
    <location>
        <begin position="55"/>
        <end position="146"/>
    </location>
</feature>
<feature type="compositionally biased region" description="Pro residues" evidence="1">
    <location>
        <begin position="81"/>
        <end position="133"/>
    </location>
</feature>
<feature type="region of interest" description="Disordered" evidence="1">
    <location>
        <begin position="439"/>
        <end position="476"/>
    </location>
</feature>
<comment type="caution">
    <text evidence="2">The sequence shown here is derived from an EMBL/GenBank/DDBJ whole genome shotgun (WGS) entry which is preliminary data.</text>
</comment>
<reference evidence="2 3" key="2">
    <citation type="submission" date="2019-01" db="EMBL/GenBank/DDBJ databases">
        <title>The decoding of complex shrimp genome reveals the adaptation for benthos swimmer, frequently molting mechanism and breeding impact on genome.</title>
        <authorList>
            <person name="Sun Y."/>
            <person name="Gao Y."/>
            <person name="Yu Y."/>
        </authorList>
    </citation>
    <scope>NUCLEOTIDE SEQUENCE [LARGE SCALE GENOMIC DNA]</scope>
    <source>
        <tissue evidence="2">Muscle</tissue>
    </source>
</reference>
<feature type="region of interest" description="Disordered" evidence="1">
    <location>
        <begin position="205"/>
        <end position="263"/>
    </location>
</feature>
<reference evidence="2 3" key="1">
    <citation type="submission" date="2018-04" db="EMBL/GenBank/DDBJ databases">
        <authorList>
            <person name="Zhang X."/>
            <person name="Yuan J."/>
            <person name="Li F."/>
            <person name="Xiang J."/>
        </authorList>
    </citation>
    <scope>NUCLEOTIDE SEQUENCE [LARGE SCALE GENOMIC DNA]</scope>
    <source>
        <tissue evidence="2">Muscle</tissue>
    </source>
</reference>
<gene>
    <name evidence="2" type="ORF">C7M84_020229</name>
</gene>
<feature type="compositionally biased region" description="Basic and acidic residues" evidence="1">
    <location>
        <begin position="339"/>
        <end position="352"/>
    </location>
</feature>
<dbReference type="Proteomes" id="UP000283509">
    <property type="component" value="Unassembled WGS sequence"/>
</dbReference>
<name>A0A3R7P5Q7_PENVA</name>
<sequence length="489" mass="52949">MPVTATAHAPGFTDGLTFDTLPRAITFRSRNLQQDTALRIRRRPVIGGGCLSAGLSEYGPSSTRVSPTPIPSSPSPRSIAPSPPSLPPSPSAPLSPPTTPFPSPPTARPLPPSPSLRPHPPLPHRQTRPPPPLSTQARSPADKIDTNSNMQTFHQMTPLHSSGYTQLCGILRLWLRPRGDRLCGPALCVQDVCVLQVKYLRERTRAENVEPSQGRRRSCASARHTDKLRGSPTGRLCNHEASPSSFSPSPPSSTSFSSSPPPLSSLSFSPVSLNFSPFYLLLLPQSPSLHPSSSLPSLLLPSLPQLFSTPPSTPPPPPSRLAALPPPPPHRRGTKPHNAHPEDKERRPDRRTAARVQAPPACFETAQVEELRGTPRPRRPEGALGLDTAAVRAQAGHATAAQLRHLLQHLHFLCLIHLIDVLHLLCRIQLSSMFSTTCVPYTSSPPPSSPPPLPPPPPRPLTVLHTSSRPRQTHAPLSFNLWKKKSFGN</sequence>
<proteinExistence type="predicted"/>